<dbReference type="Proteomes" id="UP001527099">
    <property type="component" value="Unassembled WGS sequence"/>
</dbReference>
<keyword evidence="1" id="KW-0472">Membrane</keyword>
<feature type="transmembrane region" description="Helical" evidence="1">
    <location>
        <begin position="14"/>
        <end position="35"/>
    </location>
</feature>
<evidence type="ECO:0000313" key="2">
    <source>
        <dbReference type="EMBL" id="MCY9696764.1"/>
    </source>
</evidence>
<keyword evidence="1" id="KW-1133">Transmembrane helix</keyword>
<evidence type="ECO:0000256" key="1">
    <source>
        <dbReference type="SAM" id="Phobius"/>
    </source>
</evidence>
<sequence>MQGNFFAVKRRNSMMYGVLLLVLTLVAIIITKYNVVKGFTSIPKAIDWAISNFIQMKKR</sequence>
<name>A0ABT4GKP2_9BACL</name>
<keyword evidence="1" id="KW-0812">Transmembrane</keyword>
<accession>A0ABT4GKP2</accession>
<organism evidence="2 3">
    <name type="scientific">Paenibacillus alginolyticus</name>
    <dbReference type="NCBI Taxonomy" id="59839"/>
    <lineage>
        <taxon>Bacteria</taxon>
        <taxon>Bacillati</taxon>
        <taxon>Bacillota</taxon>
        <taxon>Bacilli</taxon>
        <taxon>Bacillales</taxon>
        <taxon>Paenibacillaceae</taxon>
        <taxon>Paenibacillus</taxon>
    </lineage>
</organism>
<dbReference type="EMBL" id="JAMDMX010000110">
    <property type="protein sequence ID" value="MCY9696764.1"/>
    <property type="molecule type" value="Genomic_DNA"/>
</dbReference>
<keyword evidence="3" id="KW-1185">Reference proteome</keyword>
<protein>
    <submittedName>
        <fullName evidence="2">Uncharacterized protein</fullName>
    </submittedName>
</protein>
<comment type="caution">
    <text evidence="2">The sequence shown here is derived from an EMBL/GenBank/DDBJ whole genome shotgun (WGS) entry which is preliminary data.</text>
</comment>
<reference evidence="2 3" key="1">
    <citation type="submission" date="2022-05" db="EMBL/GenBank/DDBJ databases">
        <title>Genome Sequencing of Bee-Associated Microbes.</title>
        <authorList>
            <person name="Dunlap C."/>
        </authorList>
    </citation>
    <scope>NUCLEOTIDE SEQUENCE [LARGE SCALE GENOMIC DNA]</scope>
    <source>
        <strain evidence="2 3">NRRL B-14421</strain>
    </source>
</reference>
<evidence type="ECO:0000313" key="3">
    <source>
        <dbReference type="Proteomes" id="UP001527099"/>
    </source>
</evidence>
<gene>
    <name evidence="2" type="ORF">M5X19_28255</name>
</gene>
<proteinExistence type="predicted"/>